<comment type="pathway">
    <text evidence="9">Isoprenoid biosynthesis; isopentenyl diphosphate biosynthesis via DXP pathway; isopentenyl diphosphate from 1-deoxy-D-xylulose 5-phosphate: step 3/6.</text>
</comment>
<dbReference type="GO" id="GO:0005524">
    <property type="term" value="F:ATP binding"/>
    <property type="evidence" value="ECO:0007669"/>
    <property type="project" value="UniProtKB-UniRule"/>
</dbReference>
<comment type="function">
    <text evidence="9">Catalyzes the phosphorylation of the position 2 hydroxy group of 4-diphosphocytidyl-2C-methyl-D-erythritol.</text>
</comment>
<evidence type="ECO:0000313" key="13">
    <source>
        <dbReference type="Proteomes" id="UP000824025"/>
    </source>
</evidence>
<dbReference type="SUPFAM" id="SSF54211">
    <property type="entry name" value="Ribosomal protein S5 domain 2-like"/>
    <property type="match status" value="1"/>
</dbReference>
<comment type="caution">
    <text evidence="12">The sequence shown here is derived from an EMBL/GenBank/DDBJ whole genome shotgun (WGS) entry which is preliminary data.</text>
</comment>
<dbReference type="InterPro" id="IPR013750">
    <property type="entry name" value="GHMP_kinase_C_dom"/>
</dbReference>
<dbReference type="Gene3D" id="3.30.70.890">
    <property type="entry name" value="GHMP kinase, C-terminal domain"/>
    <property type="match status" value="1"/>
</dbReference>
<evidence type="ECO:0000259" key="10">
    <source>
        <dbReference type="Pfam" id="PF00288"/>
    </source>
</evidence>
<evidence type="ECO:0000256" key="7">
    <source>
        <dbReference type="ARBA" id="ARBA00022840"/>
    </source>
</evidence>
<evidence type="ECO:0000256" key="4">
    <source>
        <dbReference type="ARBA" id="ARBA00022679"/>
    </source>
</evidence>
<feature type="active site" evidence="9">
    <location>
        <position position="11"/>
    </location>
</feature>
<feature type="domain" description="GHMP kinase N-terminal" evidence="10">
    <location>
        <begin position="70"/>
        <end position="135"/>
    </location>
</feature>
<dbReference type="InterPro" id="IPR004424">
    <property type="entry name" value="IspE"/>
</dbReference>
<evidence type="ECO:0000313" key="12">
    <source>
        <dbReference type="EMBL" id="HIZ10309.1"/>
    </source>
</evidence>
<dbReference type="InterPro" id="IPR036554">
    <property type="entry name" value="GHMP_kinase_C_sf"/>
</dbReference>
<accession>A0A9D2D864</accession>
<sequence>MFPAKVRICAKVNLSLNISGTSGGMHLIDTVVAPVDIYDTVCAKPRADTLVNVYMHGRGSESIPPEANNAVKAGEAFVAAFGTRGADIEIYKDIPMGAGLGGSSADAAGVLNALAKLYKVGDRAALKEIADSLGSDTGYMLGGGFARLTGRGERAEPLSCPKDLHMLLFLPPSPVSTAECYRRYDAAPDPLRADSARLAAALERGDTAAVAQNVYNALQKPACALNAEVAEALEAAASFSPLACAVTGSGSAVFALFGSEELCRWAKSRYRGKLPARVVRAAATRRPQMPRNPFVLG</sequence>
<comment type="caution">
    <text evidence="9">Lacks conserved residue(s) required for the propagation of feature annotation.</text>
</comment>
<evidence type="ECO:0000256" key="2">
    <source>
        <dbReference type="ARBA" id="ARBA00012052"/>
    </source>
</evidence>
<dbReference type="GO" id="GO:0016114">
    <property type="term" value="P:terpenoid biosynthetic process"/>
    <property type="evidence" value="ECO:0007669"/>
    <property type="project" value="InterPro"/>
</dbReference>
<dbReference type="Gene3D" id="3.30.230.10">
    <property type="match status" value="1"/>
</dbReference>
<feature type="domain" description="GHMP kinase C-terminal" evidence="11">
    <location>
        <begin position="199"/>
        <end position="260"/>
    </location>
</feature>
<dbReference type="InterPro" id="IPR014721">
    <property type="entry name" value="Ribsml_uS5_D2-typ_fold_subgr"/>
</dbReference>
<dbReference type="GO" id="GO:0019288">
    <property type="term" value="P:isopentenyl diphosphate biosynthetic process, methylerythritol 4-phosphate pathway"/>
    <property type="evidence" value="ECO:0007669"/>
    <property type="project" value="UniProtKB-UniRule"/>
</dbReference>
<evidence type="ECO:0000256" key="1">
    <source>
        <dbReference type="ARBA" id="ARBA00009684"/>
    </source>
</evidence>
<proteinExistence type="inferred from homology"/>
<keyword evidence="7 9" id="KW-0067">ATP-binding</keyword>
<dbReference type="PIRSF" id="PIRSF010376">
    <property type="entry name" value="IspE"/>
    <property type="match status" value="1"/>
</dbReference>
<keyword evidence="6 9" id="KW-0418">Kinase</keyword>
<dbReference type="SUPFAM" id="SSF55060">
    <property type="entry name" value="GHMP Kinase, C-terminal domain"/>
    <property type="match status" value="1"/>
</dbReference>
<gene>
    <name evidence="9" type="primary">ispE</name>
    <name evidence="12" type="ORF">H9726_07455</name>
</gene>
<organism evidence="12 13">
    <name type="scientific">Candidatus Borkfalkia avicola</name>
    <dbReference type="NCBI Taxonomy" id="2838503"/>
    <lineage>
        <taxon>Bacteria</taxon>
        <taxon>Bacillati</taxon>
        <taxon>Bacillota</taxon>
        <taxon>Clostridia</taxon>
        <taxon>Christensenellales</taxon>
        <taxon>Christensenellaceae</taxon>
        <taxon>Candidatus Borkfalkia</taxon>
    </lineage>
</organism>
<comment type="catalytic activity">
    <reaction evidence="9">
        <text>4-CDP-2-C-methyl-D-erythritol + ATP = 4-CDP-2-C-methyl-D-erythritol 2-phosphate + ADP + H(+)</text>
        <dbReference type="Rhea" id="RHEA:18437"/>
        <dbReference type="ChEBI" id="CHEBI:15378"/>
        <dbReference type="ChEBI" id="CHEBI:30616"/>
        <dbReference type="ChEBI" id="CHEBI:57823"/>
        <dbReference type="ChEBI" id="CHEBI:57919"/>
        <dbReference type="ChEBI" id="CHEBI:456216"/>
        <dbReference type="EC" id="2.7.1.148"/>
    </reaction>
</comment>
<name>A0A9D2D864_9FIRM</name>
<protein>
    <recommendedName>
        <fullName evidence="3 9">4-diphosphocytidyl-2-C-methyl-D-erythritol kinase</fullName>
        <shortName evidence="9">CMK</shortName>
        <ecNumber evidence="2 9">2.7.1.148</ecNumber>
    </recommendedName>
    <alternativeName>
        <fullName evidence="8 9">4-(cytidine-5'-diphospho)-2-C-methyl-D-erythritol kinase</fullName>
    </alternativeName>
</protein>
<evidence type="ECO:0000256" key="9">
    <source>
        <dbReference type="HAMAP-Rule" id="MF_00061"/>
    </source>
</evidence>
<evidence type="ECO:0000256" key="8">
    <source>
        <dbReference type="ARBA" id="ARBA00032554"/>
    </source>
</evidence>
<dbReference type="PANTHER" id="PTHR43527">
    <property type="entry name" value="4-DIPHOSPHOCYTIDYL-2-C-METHYL-D-ERYTHRITOL KINASE, CHLOROPLASTIC"/>
    <property type="match status" value="1"/>
</dbReference>
<dbReference type="InterPro" id="IPR006204">
    <property type="entry name" value="GHMP_kinase_N_dom"/>
</dbReference>
<evidence type="ECO:0000259" key="11">
    <source>
        <dbReference type="Pfam" id="PF08544"/>
    </source>
</evidence>
<feature type="active site" evidence="9">
    <location>
        <position position="136"/>
    </location>
</feature>
<dbReference type="Pfam" id="PF08544">
    <property type="entry name" value="GHMP_kinases_C"/>
    <property type="match status" value="1"/>
</dbReference>
<dbReference type="GO" id="GO:0050515">
    <property type="term" value="F:4-(cytidine 5'-diphospho)-2-C-methyl-D-erythritol kinase activity"/>
    <property type="evidence" value="ECO:0007669"/>
    <property type="project" value="UniProtKB-UniRule"/>
</dbReference>
<keyword evidence="5 9" id="KW-0547">Nucleotide-binding</keyword>
<comment type="similarity">
    <text evidence="1 9">Belongs to the GHMP kinase family. IspE subfamily.</text>
</comment>
<dbReference type="Pfam" id="PF00288">
    <property type="entry name" value="GHMP_kinases_N"/>
    <property type="match status" value="1"/>
</dbReference>
<dbReference type="PANTHER" id="PTHR43527:SF2">
    <property type="entry name" value="4-DIPHOSPHOCYTIDYL-2-C-METHYL-D-ERYTHRITOL KINASE, CHLOROPLASTIC"/>
    <property type="match status" value="1"/>
</dbReference>
<dbReference type="EC" id="2.7.1.148" evidence="2 9"/>
<dbReference type="InterPro" id="IPR020568">
    <property type="entry name" value="Ribosomal_Su5_D2-typ_SF"/>
</dbReference>
<dbReference type="Proteomes" id="UP000824025">
    <property type="component" value="Unassembled WGS sequence"/>
</dbReference>
<evidence type="ECO:0000256" key="6">
    <source>
        <dbReference type="ARBA" id="ARBA00022777"/>
    </source>
</evidence>
<evidence type="ECO:0000256" key="5">
    <source>
        <dbReference type="ARBA" id="ARBA00022741"/>
    </source>
</evidence>
<reference evidence="12" key="2">
    <citation type="submission" date="2021-04" db="EMBL/GenBank/DDBJ databases">
        <authorList>
            <person name="Gilroy R."/>
        </authorList>
    </citation>
    <scope>NUCLEOTIDE SEQUENCE</scope>
    <source>
        <strain evidence="12">CHK192-19661</strain>
    </source>
</reference>
<keyword evidence="9" id="KW-0414">Isoprene biosynthesis</keyword>
<dbReference type="AlphaFoldDB" id="A0A9D2D864"/>
<dbReference type="EMBL" id="DXCF01000037">
    <property type="protein sequence ID" value="HIZ10309.1"/>
    <property type="molecule type" value="Genomic_DNA"/>
</dbReference>
<evidence type="ECO:0000256" key="3">
    <source>
        <dbReference type="ARBA" id="ARBA00017473"/>
    </source>
</evidence>
<keyword evidence="4 9" id="KW-0808">Transferase</keyword>
<reference evidence="12" key="1">
    <citation type="journal article" date="2021" name="PeerJ">
        <title>Extensive microbial diversity within the chicken gut microbiome revealed by metagenomics and culture.</title>
        <authorList>
            <person name="Gilroy R."/>
            <person name="Ravi A."/>
            <person name="Getino M."/>
            <person name="Pursley I."/>
            <person name="Horton D.L."/>
            <person name="Alikhan N.F."/>
            <person name="Baker D."/>
            <person name="Gharbi K."/>
            <person name="Hall N."/>
            <person name="Watson M."/>
            <person name="Adriaenssens E.M."/>
            <person name="Foster-Nyarko E."/>
            <person name="Jarju S."/>
            <person name="Secka A."/>
            <person name="Antonio M."/>
            <person name="Oren A."/>
            <person name="Chaudhuri R.R."/>
            <person name="La Ragione R."/>
            <person name="Hildebrand F."/>
            <person name="Pallen M.J."/>
        </authorList>
    </citation>
    <scope>NUCLEOTIDE SEQUENCE</scope>
    <source>
        <strain evidence="12">CHK192-19661</strain>
    </source>
</reference>
<dbReference type="HAMAP" id="MF_00061">
    <property type="entry name" value="IspE"/>
    <property type="match status" value="1"/>
</dbReference>